<name>A0A2K4ZM32_9FIRM</name>
<proteinExistence type="predicted"/>
<reference evidence="1 2" key="1">
    <citation type="submission" date="2018-01" db="EMBL/GenBank/DDBJ databases">
        <authorList>
            <person name="Gaut B.S."/>
            <person name="Morton B.R."/>
            <person name="Clegg M.T."/>
            <person name="Duvall M.R."/>
        </authorList>
    </citation>
    <scope>NUCLEOTIDE SEQUENCE [LARGE SCALE GENOMIC DNA]</scope>
    <source>
        <strain evidence="1">GP69</strain>
    </source>
</reference>
<sequence>MKVGDKVIVKDNLKDELKKLTFDNGTCESMYERFANTEQEIFALWKNDDGQEYATVDLCCEIPVQCLEVID</sequence>
<evidence type="ECO:0000313" key="1">
    <source>
        <dbReference type="EMBL" id="SOY31452.1"/>
    </source>
</evidence>
<keyword evidence="2" id="KW-1185">Reference proteome</keyword>
<organism evidence="1 2">
    <name type="scientific">Acetatifactor muris</name>
    <dbReference type="NCBI Taxonomy" id="879566"/>
    <lineage>
        <taxon>Bacteria</taxon>
        <taxon>Bacillati</taxon>
        <taxon>Bacillota</taxon>
        <taxon>Clostridia</taxon>
        <taxon>Lachnospirales</taxon>
        <taxon>Lachnospiraceae</taxon>
        <taxon>Acetatifactor</taxon>
    </lineage>
</organism>
<protein>
    <submittedName>
        <fullName evidence="1">Uncharacterized protein</fullName>
    </submittedName>
</protein>
<dbReference type="AlphaFoldDB" id="A0A2K4ZM32"/>
<accession>A0A2K4ZM32</accession>
<gene>
    <name evidence="1" type="ORF">AMURIS_04195</name>
</gene>
<dbReference type="RefSeq" id="WP_103241440.1">
    <property type="nucleotide sequence ID" value="NZ_JANJZD010000026.1"/>
</dbReference>
<dbReference type="Proteomes" id="UP000236311">
    <property type="component" value="Unassembled WGS sequence"/>
</dbReference>
<dbReference type="EMBL" id="OFSM01000026">
    <property type="protein sequence ID" value="SOY31452.1"/>
    <property type="molecule type" value="Genomic_DNA"/>
</dbReference>
<evidence type="ECO:0000313" key="2">
    <source>
        <dbReference type="Proteomes" id="UP000236311"/>
    </source>
</evidence>